<reference evidence="3" key="2">
    <citation type="submission" date="2023-06" db="EMBL/GenBank/DDBJ databases">
        <authorList>
            <consortium name="Lawrence Berkeley National Laboratory"/>
            <person name="Haridas S."/>
            <person name="Hensen N."/>
            <person name="Bonometti L."/>
            <person name="Westerberg I."/>
            <person name="Brannstrom I.O."/>
            <person name="Guillou S."/>
            <person name="Cros-Aarteil S."/>
            <person name="Calhoun S."/>
            <person name="Kuo A."/>
            <person name="Mondo S."/>
            <person name="Pangilinan J."/>
            <person name="Riley R."/>
            <person name="Labutti K."/>
            <person name="Andreopoulos B."/>
            <person name="Lipzen A."/>
            <person name="Chen C."/>
            <person name="Yanf M."/>
            <person name="Daum C."/>
            <person name="Ng V."/>
            <person name="Clum A."/>
            <person name="Steindorff A."/>
            <person name="Ohm R."/>
            <person name="Martin F."/>
            <person name="Silar P."/>
            <person name="Natvig D."/>
            <person name="Lalanne C."/>
            <person name="Gautier V."/>
            <person name="Ament-Velasquez S.L."/>
            <person name="Kruys A."/>
            <person name="Hutchinson M.I."/>
            <person name="Powell A.J."/>
            <person name="Barry K."/>
            <person name="Miller A.N."/>
            <person name="Grigoriev I.V."/>
            <person name="Debuchy R."/>
            <person name="Gladieux P."/>
            <person name="Thoren M.H."/>
            <person name="Johannesson H."/>
        </authorList>
    </citation>
    <scope>NUCLEOTIDE SEQUENCE</scope>
    <source>
        <strain evidence="3">CBS 560.94</strain>
    </source>
</reference>
<feature type="region of interest" description="Disordered" evidence="1">
    <location>
        <begin position="31"/>
        <end position="76"/>
    </location>
</feature>
<dbReference type="EMBL" id="JAUEPP010000005">
    <property type="protein sequence ID" value="KAK3342224.1"/>
    <property type="molecule type" value="Genomic_DNA"/>
</dbReference>
<dbReference type="Proteomes" id="UP001278500">
    <property type="component" value="Unassembled WGS sequence"/>
</dbReference>
<dbReference type="AlphaFoldDB" id="A0AAE0JD03"/>
<evidence type="ECO:0000256" key="2">
    <source>
        <dbReference type="SAM" id="Phobius"/>
    </source>
</evidence>
<evidence type="ECO:0000256" key="1">
    <source>
        <dbReference type="SAM" id="MobiDB-lite"/>
    </source>
</evidence>
<feature type="compositionally biased region" description="Polar residues" evidence="1">
    <location>
        <begin position="42"/>
        <end position="58"/>
    </location>
</feature>
<gene>
    <name evidence="3" type="ORF">B0H65DRAFT_429412</name>
</gene>
<evidence type="ECO:0000313" key="4">
    <source>
        <dbReference type="Proteomes" id="UP001278500"/>
    </source>
</evidence>
<keyword evidence="2" id="KW-0472">Membrane</keyword>
<evidence type="ECO:0000313" key="3">
    <source>
        <dbReference type="EMBL" id="KAK3342224.1"/>
    </source>
</evidence>
<dbReference type="RefSeq" id="XP_062680017.1">
    <property type="nucleotide sequence ID" value="XM_062824822.1"/>
</dbReference>
<reference evidence="3" key="1">
    <citation type="journal article" date="2023" name="Mol. Phylogenet. Evol.">
        <title>Genome-scale phylogeny and comparative genomics of the fungal order Sordariales.</title>
        <authorList>
            <person name="Hensen N."/>
            <person name="Bonometti L."/>
            <person name="Westerberg I."/>
            <person name="Brannstrom I.O."/>
            <person name="Guillou S."/>
            <person name="Cros-Aarteil S."/>
            <person name="Calhoun S."/>
            <person name="Haridas S."/>
            <person name="Kuo A."/>
            <person name="Mondo S."/>
            <person name="Pangilinan J."/>
            <person name="Riley R."/>
            <person name="LaButti K."/>
            <person name="Andreopoulos B."/>
            <person name="Lipzen A."/>
            <person name="Chen C."/>
            <person name="Yan M."/>
            <person name="Daum C."/>
            <person name="Ng V."/>
            <person name="Clum A."/>
            <person name="Steindorff A."/>
            <person name="Ohm R.A."/>
            <person name="Martin F."/>
            <person name="Silar P."/>
            <person name="Natvig D.O."/>
            <person name="Lalanne C."/>
            <person name="Gautier V."/>
            <person name="Ament-Velasquez S.L."/>
            <person name="Kruys A."/>
            <person name="Hutchinson M.I."/>
            <person name="Powell A.J."/>
            <person name="Barry K."/>
            <person name="Miller A.N."/>
            <person name="Grigoriev I.V."/>
            <person name="Debuchy R."/>
            <person name="Gladieux P."/>
            <person name="Hiltunen Thoren M."/>
            <person name="Johannesson H."/>
        </authorList>
    </citation>
    <scope>NUCLEOTIDE SEQUENCE</scope>
    <source>
        <strain evidence="3">CBS 560.94</strain>
    </source>
</reference>
<protein>
    <recommendedName>
        <fullName evidence="5">MARVEL domain-containing protein</fullName>
    </recommendedName>
</protein>
<evidence type="ECO:0008006" key="5">
    <source>
        <dbReference type="Google" id="ProtNLM"/>
    </source>
</evidence>
<dbReference type="GeneID" id="87861976"/>
<feature type="transmembrane region" description="Helical" evidence="2">
    <location>
        <begin position="117"/>
        <end position="140"/>
    </location>
</feature>
<accession>A0AAE0JD03</accession>
<comment type="caution">
    <text evidence="3">The sequence shown here is derived from an EMBL/GenBank/DDBJ whole genome shotgun (WGS) entry which is preliminary data.</text>
</comment>
<proteinExistence type="predicted"/>
<keyword evidence="4" id="KW-1185">Reference proteome</keyword>
<organism evidence="3 4">
    <name type="scientific">Neurospora tetraspora</name>
    <dbReference type="NCBI Taxonomy" id="94610"/>
    <lineage>
        <taxon>Eukaryota</taxon>
        <taxon>Fungi</taxon>
        <taxon>Dikarya</taxon>
        <taxon>Ascomycota</taxon>
        <taxon>Pezizomycotina</taxon>
        <taxon>Sordariomycetes</taxon>
        <taxon>Sordariomycetidae</taxon>
        <taxon>Sordariales</taxon>
        <taxon>Sordariaceae</taxon>
        <taxon>Neurospora</taxon>
    </lineage>
</organism>
<keyword evidence="2" id="KW-1133">Transmembrane helix</keyword>
<feature type="transmembrane region" description="Helical" evidence="2">
    <location>
        <begin position="183"/>
        <end position="208"/>
    </location>
</feature>
<feature type="non-terminal residue" evidence="3">
    <location>
        <position position="305"/>
    </location>
</feature>
<feature type="compositionally biased region" description="Low complexity" evidence="1">
    <location>
        <begin position="243"/>
        <end position="256"/>
    </location>
</feature>
<sequence>ASSPTTIHHHIKQSVILHLEHHQILANGVHSRSLKSNKMDSRSTTPTPFPTLQVQHKQTSTTDHKTTSSPPKPPSPYGSLQWTQYLLRLFTVLTSAALLALTVFIAVKWGQEYMEKIYAVIMAGAVIAIITDLGTIYFLFVRMSQTSTPVAIAVLDAVALVMCAVGIPSVMGSEFKTVYDTAVWALAVVVIVERAASMATCLWVWIFIRRRSNEGMKPVIFKQEMGSTSESALAARRRGKQPAGQGAAMAGADAGAPTGEYLHPESARASSVGGGRPSLVLAGDMSGRASFPSIFVGGEDADDRV</sequence>
<feature type="region of interest" description="Disordered" evidence="1">
    <location>
        <begin position="231"/>
        <end position="275"/>
    </location>
</feature>
<feature type="transmembrane region" description="Helical" evidence="2">
    <location>
        <begin position="85"/>
        <end position="105"/>
    </location>
</feature>
<keyword evidence="2" id="KW-0812">Transmembrane</keyword>
<name>A0AAE0JD03_9PEZI</name>
<feature type="transmembrane region" description="Helical" evidence="2">
    <location>
        <begin position="152"/>
        <end position="171"/>
    </location>
</feature>